<dbReference type="Gene3D" id="3.10.110.10">
    <property type="entry name" value="Ubiquitin Conjugating Enzyme"/>
    <property type="match status" value="1"/>
</dbReference>
<gene>
    <name evidence="1" type="ORF">IE077_001108</name>
</gene>
<sequence length="229" mass="26245">MKLLASPCCIVKMVFLESEQELELEALEALFAHEGEFEKLSASTFKLNLLPFPDAEEVNHVGVTLYVEFPPSKNIDQSGYTEMNHVVESVLTSYLGSSVVYNIADSLQAWLREHNYPALSMHEEMVKRLQNSEDDNCIINSPEEFQVKSLAGDQEFRGLENKLLCSPQERVTEEEFILWSENFRQEMSYLGIWKNRFNETERSLSGRQMFERNEGLAAIDIDSLCAESI</sequence>
<keyword evidence="2" id="KW-1185">Reference proteome</keyword>
<reference evidence="1 2" key="1">
    <citation type="journal article" date="2020" name="bioRxiv">
        <title>Metabolic contributions of an alphaproteobacterial endosymbiont in the apicomplexan Cardiosporidium cionae.</title>
        <authorList>
            <person name="Hunter E.S."/>
            <person name="Paight C.J."/>
            <person name="Lane C.E."/>
        </authorList>
    </citation>
    <scope>NUCLEOTIDE SEQUENCE [LARGE SCALE GENOMIC DNA]</scope>
    <source>
        <strain evidence="1">ESH_2018</strain>
    </source>
</reference>
<evidence type="ECO:0000313" key="1">
    <source>
        <dbReference type="EMBL" id="KAF8823039.1"/>
    </source>
</evidence>
<dbReference type="EMBL" id="JADAQX010000005">
    <property type="protein sequence ID" value="KAF8823039.1"/>
    <property type="molecule type" value="Genomic_DNA"/>
</dbReference>
<proteinExistence type="predicted"/>
<accession>A0ABQ7JGH3</accession>
<evidence type="ECO:0000313" key="2">
    <source>
        <dbReference type="Proteomes" id="UP000823046"/>
    </source>
</evidence>
<organism evidence="1 2">
    <name type="scientific">Cardiosporidium cionae</name>
    <dbReference type="NCBI Taxonomy" id="476202"/>
    <lineage>
        <taxon>Eukaryota</taxon>
        <taxon>Sar</taxon>
        <taxon>Alveolata</taxon>
        <taxon>Apicomplexa</taxon>
        <taxon>Aconoidasida</taxon>
        <taxon>Nephromycida</taxon>
        <taxon>Cardiosporidium</taxon>
    </lineage>
</organism>
<dbReference type="Proteomes" id="UP000823046">
    <property type="component" value="Unassembled WGS sequence"/>
</dbReference>
<name>A0ABQ7JGH3_9APIC</name>
<dbReference type="PANTHER" id="PTHR12292">
    <property type="entry name" value="RWD DOMAIN-CONTAINING PROTEIN"/>
    <property type="match status" value="1"/>
</dbReference>
<protein>
    <submittedName>
        <fullName evidence="1">RWD domain-containing protein</fullName>
    </submittedName>
</protein>
<dbReference type="SUPFAM" id="SSF54495">
    <property type="entry name" value="UBC-like"/>
    <property type="match status" value="1"/>
</dbReference>
<comment type="caution">
    <text evidence="1">The sequence shown here is derived from an EMBL/GenBank/DDBJ whole genome shotgun (WGS) entry which is preliminary data.</text>
</comment>
<dbReference type="InterPro" id="IPR016135">
    <property type="entry name" value="UBQ-conjugating_enzyme/RWD"/>
</dbReference>
<dbReference type="InterPro" id="IPR040213">
    <property type="entry name" value="GIR2-like"/>
</dbReference>